<dbReference type="RefSeq" id="WP_250827510.1">
    <property type="nucleotide sequence ID" value="NZ_JAMOIL010000013.1"/>
</dbReference>
<evidence type="ECO:0008006" key="3">
    <source>
        <dbReference type="Google" id="ProtNLM"/>
    </source>
</evidence>
<dbReference type="EMBL" id="JAMOIL010000013">
    <property type="protein sequence ID" value="MCM0621015.1"/>
    <property type="molecule type" value="Genomic_DNA"/>
</dbReference>
<protein>
    <recommendedName>
        <fullName evidence="3">Diadenosine tetraphosphate (Ap4A) HIT family hydrolase</fullName>
    </recommendedName>
</protein>
<comment type="caution">
    <text evidence="1">The sequence shown here is derived from an EMBL/GenBank/DDBJ whole genome shotgun (WGS) entry which is preliminary data.</text>
</comment>
<dbReference type="AlphaFoldDB" id="A0A9X2D7Y7"/>
<dbReference type="SUPFAM" id="SSF54197">
    <property type="entry name" value="HIT-like"/>
    <property type="match status" value="1"/>
</dbReference>
<proteinExistence type="predicted"/>
<gene>
    <name evidence="1" type="ORF">M8330_12015</name>
</gene>
<organism evidence="1 2">
    <name type="scientific">Nocardioides bruguierae</name>
    <dbReference type="NCBI Taxonomy" id="2945102"/>
    <lineage>
        <taxon>Bacteria</taxon>
        <taxon>Bacillati</taxon>
        <taxon>Actinomycetota</taxon>
        <taxon>Actinomycetes</taxon>
        <taxon>Propionibacteriales</taxon>
        <taxon>Nocardioidaceae</taxon>
        <taxon>Nocardioides</taxon>
    </lineage>
</organism>
<evidence type="ECO:0000313" key="2">
    <source>
        <dbReference type="Proteomes" id="UP001139485"/>
    </source>
</evidence>
<accession>A0A9X2D7Y7</accession>
<sequence>MSTQEPAPESGPESAEAYHARLMDQTDAAGRLPFTVDEAMVAWDIYPYELDGLRMKPLAPLADAEPDRQGEDPATCRCRGEGFAEGPLAWSNERWLLKVLAGGLPSELMLQPRAHHDLADLPADLAAEMGVLIAAVTAAAESLPSVHRCHLARYGDGGAHLHLFFWARPARVLQLRGSTLVDWADQLPPLPDEVRRANAEHVGAHLVAAVGGQGPSGL</sequence>
<name>A0A9X2D7Y7_9ACTN</name>
<dbReference type="Proteomes" id="UP001139485">
    <property type="component" value="Unassembled WGS sequence"/>
</dbReference>
<evidence type="ECO:0000313" key="1">
    <source>
        <dbReference type="EMBL" id="MCM0621015.1"/>
    </source>
</evidence>
<dbReference type="InterPro" id="IPR036265">
    <property type="entry name" value="HIT-like_sf"/>
</dbReference>
<reference evidence="1" key="1">
    <citation type="submission" date="2022-05" db="EMBL/GenBank/DDBJ databases">
        <authorList>
            <person name="Tuo L."/>
        </authorList>
    </citation>
    <scope>NUCLEOTIDE SEQUENCE</scope>
    <source>
        <strain evidence="1">BSK12Z-4</strain>
    </source>
</reference>
<keyword evidence="2" id="KW-1185">Reference proteome</keyword>